<reference evidence="1" key="2">
    <citation type="journal article" date="2019" name="bioRxiv">
        <title>Genomics, evolutionary history and diagnostics of the Alternaria alternata species group including apple and Asian pear pathotypes.</title>
        <authorList>
            <person name="Armitage A.D."/>
            <person name="Cockerton H.M."/>
            <person name="Sreenivasaprasad S."/>
            <person name="Woodhall J.W."/>
            <person name="Lane C.R."/>
            <person name="Harrison R.J."/>
            <person name="Clarkson J.P."/>
        </authorList>
    </citation>
    <scope>NUCLEOTIDE SEQUENCE</scope>
    <source>
        <strain evidence="1">FERA 1164</strain>
    </source>
</reference>
<dbReference type="AlphaFoldDB" id="A0AB37W2I3"/>
<gene>
    <name evidence="1" type="ORF">AA0115_g12085</name>
</gene>
<organism evidence="1 2">
    <name type="scientific">Alternaria tenuissima</name>
    <dbReference type="NCBI Taxonomy" id="119927"/>
    <lineage>
        <taxon>Eukaryota</taxon>
        <taxon>Fungi</taxon>
        <taxon>Dikarya</taxon>
        <taxon>Ascomycota</taxon>
        <taxon>Pezizomycotina</taxon>
        <taxon>Dothideomycetes</taxon>
        <taxon>Pleosporomycetidae</taxon>
        <taxon>Pleosporales</taxon>
        <taxon>Pleosporineae</taxon>
        <taxon>Pleosporaceae</taxon>
        <taxon>Alternaria</taxon>
        <taxon>Alternaria sect. Alternaria</taxon>
        <taxon>Alternaria alternata complex</taxon>
    </lineage>
</organism>
<dbReference type="EMBL" id="PDXB01000066">
    <property type="protein sequence ID" value="RYN16903.1"/>
    <property type="molecule type" value="Genomic_DNA"/>
</dbReference>
<sequence>MADSRGGSYATFRYAYSGTATTVSANDGKDA</sequence>
<protein>
    <submittedName>
        <fullName evidence="1">Uncharacterized protein</fullName>
    </submittedName>
</protein>
<evidence type="ECO:0000313" key="1">
    <source>
        <dbReference type="EMBL" id="RYN16903.1"/>
    </source>
</evidence>
<reference evidence="1" key="1">
    <citation type="submission" date="2017-10" db="EMBL/GenBank/DDBJ databases">
        <authorList>
            <person name="Armitage A.D."/>
            <person name="Barbara D.J."/>
            <person name="Woodhall J.W."/>
            <person name="Sreenivasaprasad S."/>
            <person name="Lane C.R."/>
            <person name="Clarkson J.P."/>
            <person name="Harrison R.J."/>
        </authorList>
    </citation>
    <scope>NUCLEOTIDE SEQUENCE</scope>
    <source>
        <strain evidence="1">FERA 1164</strain>
    </source>
</reference>
<comment type="caution">
    <text evidence="1">The sequence shown here is derived from an EMBL/GenBank/DDBJ whole genome shotgun (WGS) entry which is preliminary data.</text>
</comment>
<evidence type="ECO:0000313" key="2">
    <source>
        <dbReference type="Proteomes" id="UP000292340"/>
    </source>
</evidence>
<dbReference type="Proteomes" id="UP000292340">
    <property type="component" value="Unassembled WGS sequence"/>
</dbReference>
<accession>A0AB37W2I3</accession>
<proteinExistence type="predicted"/>
<name>A0AB37W2I3_9PLEO</name>